<keyword evidence="7" id="KW-0732">Signal</keyword>
<dbReference type="GO" id="GO:0016020">
    <property type="term" value="C:membrane"/>
    <property type="evidence" value="ECO:0007669"/>
    <property type="project" value="UniProtKB-SubCell"/>
</dbReference>
<dbReference type="RefSeq" id="XP_034245329.1">
    <property type="nucleotide sequence ID" value="XM_034389438.1"/>
</dbReference>
<comment type="subcellular location">
    <subcellularLocation>
        <location evidence="1">Membrane</location>
        <topology evidence="1">Multi-pass membrane protein</topology>
    </subcellularLocation>
</comment>
<evidence type="ECO:0000256" key="1">
    <source>
        <dbReference type="ARBA" id="ARBA00004141"/>
    </source>
</evidence>
<evidence type="ECO:0000256" key="7">
    <source>
        <dbReference type="SAM" id="SignalP"/>
    </source>
</evidence>
<evidence type="ECO:0000256" key="3">
    <source>
        <dbReference type="ARBA" id="ARBA00022989"/>
    </source>
</evidence>
<keyword evidence="3 6" id="KW-1133">Transmembrane helix</keyword>
<dbReference type="InParanoid" id="A0A6P8ZQ68"/>
<evidence type="ECO:0000259" key="8">
    <source>
        <dbReference type="PROSITE" id="PS50850"/>
    </source>
</evidence>
<dbReference type="Proteomes" id="UP000515158">
    <property type="component" value="Unplaced"/>
</dbReference>
<dbReference type="InterPro" id="IPR005829">
    <property type="entry name" value="Sugar_transporter_CS"/>
</dbReference>
<feature type="signal peptide" evidence="7">
    <location>
        <begin position="1"/>
        <end position="21"/>
    </location>
</feature>
<dbReference type="AlphaFoldDB" id="A0A6P8ZQ68"/>
<feature type="transmembrane region" description="Helical" evidence="6">
    <location>
        <begin position="259"/>
        <end position="282"/>
    </location>
</feature>
<feature type="transmembrane region" description="Helical" evidence="6">
    <location>
        <begin position="357"/>
        <end position="382"/>
    </location>
</feature>
<dbReference type="InterPro" id="IPR005828">
    <property type="entry name" value="MFS_sugar_transport-like"/>
</dbReference>
<feature type="transmembrane region" description="Helical" evidence="6">
    <location>
        <begin position="31"/>
        <end position="51"/>
    </location>
</feature>
<reference evidence="10" key="1">
    <citation type="submission" date="2025-08" db="UniProtKB">
        <authorList>
            <consortium name="RefSeq"/>
        </authorList>
    </citation>
    <scope>IDENTIFICATION</scope>
    <source>
        <tissue evidence="10">Total insect</tissue>
    </source>
</reference>
<dbReference type="GO" id="GO:0022857">
    <property type="term" value="F:transmembrane transporter activity"/>
    <property type="evidence" value="ECO:0007669"/>
    <property type="project" value="InterPro"/>
</dbReference>
<dbReference type="OrthoDB" id="6612291at2759"/>
<feature type="transmembrane region" description="Helical" evidence="6">
    <location>
        <begin position="117"/>
        <end position="134"/>
    </location>
</feature>
<feature type="transmembrane region" description="Helical" evidence="6">
    <location>
        <begin position="323"/>
        <end position="345"/>
    </location>
</feature>
<evidence type="ECO:0000256" key="4">
    <source>
        <dbReference type="ARBA" id="ARBA00023136"/>
    </source>
</evidence>
<proteinExistence type="predicted"/>
<keyword evidence="9" id="KW-1185">Reference proteome</keyword>
<feature type="chain" id="PRO_5028071045" evidence="7">
    <location>
        <begin position="22"/>
        <end position="460"/>
    </location>
</feature>
<dbReference type="PRINTS" id="PR00171">
    <property type="entry name" value="SUGRTRNSPORT"/>
</dbReference>
<dbReference type="PANTHER" id="PTHR48021:SF1">
    <property type="entry name" value="GH07001P-RELATED"/>
    <property type="match status" value="1"/>
</dbReference>
<accession>A0A6P8ZQ68</accession>
<dbReference type="PROSITE" id="PS50850">
    <property type="entry name" value="MFS"/>
    <property type="match status" value="1"/>
</dbReference>
<evidence type="ECO:0000256" key="6">
    <source>
        <dbReference type="SAM" id="Phobius"/>
    </source>
</evidence>
<feature type="domain" description="Major facilitator superfamily (MFS) profile" evidence="8">
    <location>
        <begin position="1"/>
        <end position="449"/>
    </location>
</feature>
<evidence type="ECO:0000313" key="9">
    <source>
        <dbReference type="Proteomes" id="UP000515158"/>
    </source>
</evidence>
<feature type="transmembrane region" description="Helical" evidence="6">
    <location>
        <begin position="420"/>
        <end position="444"/>
    </location>
</feature>
<dbReference type="SUPFAM" id="SSF103473">
    <property type="entry name" value="MFS general substrate transporter"/>
    <property type="match status" value="1"/>
</dbReference>
<evidence type="ECO:0000313" key="10">
    <source>
        <dbReference type="RefSeq" id="XP_034245329.1"/>
    </source>
</evidence>
<feature type="transmembrane region" description="Helical" evidence="6">
    <location>
        <begin position="83"/>
        <end position="105"/>
    </location>
</feature>
<dbReference type="InterPro" id="IPR020846">
    <property type="entry name" value="MFS_dom"/>
</dbReference>
<dbReference type="GeneID" id="117647600"/>
<protein>
    <submittedName>
        <fullName evidence="10">Facilitated trehalose transporter Tret1-like</fullName>
    </submittedName>
</protein>
<feature type="transmembrane region" description="Helical" evidence="6">
    <location>
        <begin position="140"/>
        <end position="162"/>
    </location>
</feature>
<dbReference type="PANTHER" id="PTHR48021">
    <property type="match status" value="1"/>
</dbReference>
<feature type="compositionally biased region" description="Low complexity" evidence="5">
    <location>
        <begin position="226"/>
        <end position="241"/>
    </location>
</feature>
<dbReference type="KEGG" id="tpal:117647600"/>
<dbReference type="InterPro" id="IPR050549">
    <property type="entry name" value="MFS_Trehalose_Transporter"/>
</dbReference>
<dbReference type="InterPro" id="IPR036259">
    <property type="entry name" value="MFS_trans_sf"/>
</dbReference>
<feature type="transmembrane region" description="Helical" evidence="6">
    <location>
        <begin position="58"/>
        <end position="77"/>
    </location>
</feature>
<dbReference type="PROSITE" id="PS00217">
    <property type="entry name" value="SUGAR_TRANSPORT_2"/>
    <property type="match status" value="1"/>
</dbReference>
<feature type="region of interest" description="Disordered" evidence="5">
    <location>
        <begin position="205"/>
        <end position="241"/>
    </location>
</feature>
<dbReference type="Gene3D" id="1.20.1250.20">
    <property type="entry name" value="MFS general substrate transporter like domains"/>
    <property type="match status" value="1"/>
</dbReference>
<gene>
    <name evidence="10" type="primary">LOC117647600</name>
</gene>
<keyword evidence="4 6" id="KW-0472">Membrane</keyword>
<dbReference type="Pfam" id="PF00083">
    <property type="entry name" value="Sugar_tr"/>
    <property type="match status" value="2"/>
</dbReference>
<evidence type="ECO:0000256" key="5">
    <source>
        <dbReference type="SAM" id="MobiDB-lite"/>
    </source>
</evidence>
<dbReference type="InterPro" id="IPR003663">
    <property type="entry name" value="Sugar/inositol_transpt"/>
</dbReference>
<dbReference type="PROSITE" id="PS00216">
    <property type="entry name" value="SUGAR_TRANSPORT_1"/>
    <property type="match status" value="1"/>
</dbReference>
<organism evidence="10">
    <name type="scientific">Thrips palmi</name>
    <name type="common">Melon thrips</name>
    <dbReference type="NCBI Taxonomy" id="161013"/>
    <lineage>
        <taxon>Eukaryota</taxon>
        <taxon>Metazoa</taxon>
        <taxon>Ecdysozoa</taxon>
        <taxon>Arthropoda</taxon>
        <taxon>Hexapoda</taxon>
        <taxon>Insecta</taxon>
        <taxon>Pterygota</taxon>
        <taxon>Neoptera</taxon>
        <taxon>Paraneoptera</taxon>
        <taxon>Thysanoptera</taxon>
        <taxon>Terebrantia</taxon>
        <taxon>Thripoidea</taxon>
        <taxon>Thripidae</taxon>
        <taxon>Thrips</taxon>
    </lineage>
</organism>
<sequence>MVGLALGWSAAALEVLHGAQGFPVTLEQWSWVSSLMPIGAAVGAMPAGRLVQSLGRKAVILGLGPVTLAAWLLHLWASSVWMLYAGRLLLGAAVGAAIVAAPIFVAEMAQPAIRGALSTYFQILLCVGILAVYACGKFLPIWWLNVCCLSTSVLHVLGFAWFPDTPRWYLLRGRPEDARKAMLFYRGPHYDVDAELQQVREGIKASARPAKTPNGRPRWDSNLNHPSSGSESEPLLGLKGESPARDGWRALASPIARKTMGICLVLVVLQQITGVNAITFYTTQLFQGVGGLDAYSASIVVASVEVVATLVSMYLVDRVGRRVLLLVTGAFMAACTGLLGLFFYLQEGLHRDMAAVSWTPVILVSVYMFMFACGWGPVTWVFVGEVFPDNVKGLATGLSSTTVWLFAFLVTKFYPGLALALGNFACYWAFFALCVAACLFVALVMPETKGKSLDEIQALL</sequence>
<feature type="transmembrane region" description="Helical" evidence="6">
    <location>
        <begin position="294"/>
        <end position="316"/>
    </location>
</feature>
<keyword evidence="2 6" id="KW-0812">Transmembrane</keyword>
<feature type="transmembrane region" description="Helical" evidence="6">
    <location>
        <begin position="394"/>
        <end position="414"/>
    </location>
</feature>
<name>A0A6P8ZQ68_THRPL</name>
<evidence type="ECO:0000256" key="2">
    <source>
        <dbReference type="ARBA" id="ARBA00022692"/>
    </source>
</evidence>